<proteinExistence type="predicted"/>
<protein>
    <submittedName>
        <fullName evidence="1">Molybdenum cofactor biosynthesis protein MoaE</fullName>
    </submittedName>
</protein>
<gene>
    <name evidence="1" type="ORF">QPL79_06495</name>
</gene>
<dbReference type="Gene3D" id="3.90.1170.40">
    <property type="entry name" value="Molybdopterin biosynthesis MoaE subunit"/>
    <property type="match status" value="1"/>
</dbReference>
<evidence type="ECO:0000313" key="2">
    <source>
        <dbReference type="Proteomes" id="UP001529235"/>
    </source>
</evidence>
<dbReference type="SUPFAM" id="SSF54285">
    <property type="entry name" value="MoaD/ThiS"/>
    <property type="match status" value="1"/>
</dbReference>
<dbReference type="Pfam" id="PF02597">
    <property type="entry name" value="ThiS"/>
    <property type="match status" value="1"/>
</dbReference>
<dbReference type="InterPro" id="IPR003749">
    <property type="entry name" value="ThiS/MoaD-like"/>
</dbReference>
<dbReference type="PANTHER" id="PTHR23404">
    <property type="entry name" value="MOLYBDOPTERIN SYNTHASE RELATED"/>
    <property type="match status" value="1"/>
</dbReference>
<dbReference type="InterPro" id="IPR036563">
    <property type="entry name" value="MoaE_sf"/>
</dbReference>
<dbReference type="EMBL" id="JASNVW010000003">
    <property type="protein sequence ID" value="MDK6029009.1"/>
    <property type="molecule type" value="Genomic_DNA"/>
</dbReference>
<dbReference type="InterPro" id="IPR003448">
    <property type="entry name" value="Mopterin_biosynth_MoaE"/>
</dbReference>
<dbReference type="InterPro" id="IPR012675">
    <property type="entry name" value="Beta-grasp_dom_sf"/>
</dbReference>
<reference evidence="1 2" key="1">
    <citation type="submission" date="2023-05" db="EMBL/GenBank/DDBJ databases">
        <title>A new hyperthermophilic archaea 'Ignisphaera cupida' sp. nov. and description of the family 'Ignisphaeraceae' fam. nov.</title>
        <authorList>
            <person name="Podosokorskaya O.A."/>
            <person name="Elcheninov A.G."/>
            <person name="Klukina A."/>
            <person name="Merkel A.Y."/>
        </authorList>
    </citation>
    <scope>NUCLEOTIDE SEQUENCE [LARGE SCALE GENOMIC DNA]</scope>
    <source>
        <strain evidence="1 2">4213-co</strain>
    </source>
</reference>
<name>A0ABD4Z6Z3_9CREN</name>
<dbReference type="CDD" id="cd00756">
    <property type="entry name" value="MoaE"/>
    <property type="match status" value="1"/>
</dbReference>
<dbReference type="RefSeq" id="WP_285273991.1">
    <property type="nucleotide sequence ID" value="NZ_JASNVW010000003.1"/>
</dbReference>
<dbReference type="AlphaFoldDB" id="A0ABD4Z6Z3"/>
<dbReference type="Proteomes" id="UP001529235">
    <property type="component" value="Unassembled WGS sequence"/>
</dbReference>
<sequence length="241" mass="27128">MKLKVKLFSIFREAFNAKEIEIQVDDGNEITIAKLKEILSNMSYKFRELMNSIEPIFMVNGIVATDSTRVSERDDIALLPPASGGSKHVYAKLFKDDSEIDFNTRIESVLKRLGGEGVGAIAIFIGVVKDVVEGHKVKELVYDAYEPYATKALEKIALEESMVEDVKAIEIMHRVGLAKPGEKTLYILVASKNRKDALNTLSRVLERVKHEVPIYKLEKRDDGYFYVIGDGKRIKKSSEVS</sequence>
<dbReference type="SUPFAM" id="SSF54690">
    <property type="entry name" value="Molybdopterin synthase subunit MoaE"/>
    <property type="match status" value="1"/>
</dbReference>
<dbReference type="GO" id="GO:0032324">
    <property type="term" value="P:molybdopterin cofactor biosynthetic process"/>
    <property type="evidence" value="ECO:0007669"/>
    <property type="project" value="UniProtKB-ARBA"/>
</dbReference>
<comment type="caution">
    <text evidence="1">The sequence shown here is derived from an EMBL/GenBank/DDBJ whole genome shotgun (WGS) entry which is preliminary data.</text>
</comment>
<dbReference type="Gene3D" id="3.10.20.30">
    <property type="match status" value="1"/>
</dbReference>
<evidence type="ECO:0000313" key="1">
    <source>
        <dbReference type="EMBL" id="MDK6029009.1"/>
    </source>
</evidence>
<dbReference type="InterPro" id="IPR016155">
    <property type="entry name" value="Mopterin_synth/thiamin_S_b"/>
</dbReference>
<organism evidence="1 2">
    <name type="scientific">Ignisphaera cupida</name>
    <dbReference type="NCBI Taxonomy" id="3050454"/>
    <lineage>
        <taxon>Archaea</taxon>
        <taxon>Thermoproteota</taxon>
        <taxon>Thermoprotei</taxon>
        <taxon>Desulfurococcales</taxon>
        <taxon>Desulfurococcaceae</taxon>
        <taxon>Ignisphaera</taxon>
    </lineage>
</organism>
<accession>A0ABD4Z6Z3</accession>
<keyword evidence="2" id="KW-1185">Reference proteome</keyword>
<dbReference type="Pfam" id="PF02391">
    <property type="entry name" value="MoaE"/>
    <property type="match status" value="1"/>
</dbReference>